<evidence type="ECO:0000313" key="3">
    <source>
        <dbReference type="Proteomes" id="UP000464330"/>
    </source>
</evidence>
<dbReference type="AlphaFoldDB" id="A0A6C0QM94"/>
<organism evidence="2 3">
    <name type="scientific">Paenibacillus larvae subsp. larvae</name>
    <dbReference type="NCBI Taxonomy" id="147375"/>
    <lineage>
        <taxon>Bacteria</taxon>
        <taxon>Bacillati</taxon>
        <taxon>Bacillota</taxon>
        <taxon>Bacilli</taxon>
        <taxon>Bacillales</taxon>
        <taxon>Paenibacillaceae</taxon>
        <taxon>Paenibacillus</taxon>
    </lineage>
</organism>
<name>A0A6C0QM94_9BACL</name>
<evidence type="ECO:0000313" key="2">
    <source>
        <dbReference type="EMBL" id="QHZ49844.1"/>
    </source>
</evidence>
<keyword evidence="1" id="KW-1133">Transmembrane helix</keyword>
<gene>
    <name evidence="2" type="ORF">ERICV_00659</name>
</gene>
<sequence>MFSITDRITAYAPAFKLAALKTYEDGQTPMEIFLQAGFDVDAIGLFLLFLFVRFCIKT</sequence>
<protein>
    <submittedName>
        <fullName evidence="2">Uncharacterized protein</fullName>
    </submittedName>
</protein>
<accession>A0A6C0QM94</accession>
<dbReference type="Proteomes" id="UP000464330">
    <property type="component" value="Chromosome"/>
</dbReference>
<proteinExistence type="predicted"/>
<reference evidence="2 3" key="1">
    <citation type="journal article" date="2020" name="Int. J. Med. Microbiol.">
        <title>Discovery of Paenibacillus larvae ERIC V: Phenotypic and genomic comparison to genotypes ERIC I-IV reveal different inventories of virulence factors which correlate with epidemiological prevalences of American Foulbrood.</title>
        <authorList>
            <person name="Beims H."/>
            <person name="Bunk B."/>
            <person name="Erler S."/>
            <person name="Mohr K.I."/>
            <person name="Sproer C."/>
            <person name="Pradella S."/>
            <person name="Gunther G."/>
            <person name="Rohde M."/>
            <person name="von der Ohe W."/>
            <person name="Steinert M."/>
        </authorList>
    </citation>
    <scope>NUCLEOTIDE SEQUENCE [LARGE SCALE GENOMIC DNA]</scope>
    <source>
        <strain evidence="2">Eric_V</strain>
    </source>
</reference>
<evidence type="ECO:0000256" key="1">
    <source>
        <dbReference type="SAM" id="Phobius"/>
    </source>
</evidence>
<feature type="transmembrane region" description="Helical" evidence="1">
    <location>
        <begin position="32"/>
        <end position="56"/>
    </location>
</feature>
<keyword evidence="1" id="KW-0472">Membrane</keyword>
<keyword evidence="1" id="KW-0812">Transmembrane</keyword>
<dbReference type="RefSeq" id="WP_024095243.1">
    <property type="nucleotide sequence ID" value="NZ_CP019651.1"/>
</dbReference>
<dbReference type="EMBL" id="CP019717">
    <property type="protein sequence ID" value="QHZ49844.1"/>
    <property type="molecule type" value="Genomic_DNA"/>
</dbReference>